<evidence type="ECO:0000313" key="3">
    <source>
        <dbReference type="Proteomes" id="UP000256601"/>
    </source>
</evidence>
<feature type="compositionally biased region" description="Gly residues" evidence="1">
    <location>
        <begin position="223"/>
        <end position="238"/>
    </location>
</feature>
<name>A0A371C273_YARLL</name>
<evidence type="ECO:0000256" key="1">
    <source>
        <dbReference type="SAM" id="MobiDB-lite"/>
    </source>
</evidence>
<dbReference type="AlphaFoldDB" id="A0A371C273"/>
<accession>A0A371C273</accession>
<feature type="compositionally biased region" description="Polar residues" evidence="1">
    <location>
        <begin position="152"/>
        <end position="167"/>
    </location>
</feature>
<feature type="region of interest" description="Disordered" evidence="1">
    <location>
        <begin position="208"/>
        <end position="253"/>
    </location>
</feature>
<reference evidence="2 3" key="1">
    <citation type="submission" date="2018-07" db="EMBL/GenBank/DDBJ databases">
        <title>Draft Genome Assemblies for Five Robust Yarrowia lipolytica Strains Exhibiting High Lipid Production and Pentose Sugar Utilization and Sugar Alcohol Secretion from Undetoxified Lignocellulosic Biomass Hydrolysates.</title>
        <authorList>
            <consortium name="DOE Joint Genome Institute"/>
            <person name="Walker C."/>
            <person name="Ryu S."/>
            <person name="Na H."/>
            <person name="Zane M."/>
            <person name="LaButti K."/>
            <person name="Lipzen A."/>
            <person name="Haridas S."/>
            <person name="Barry K."/>
            <person name="Grigoriev I.V."/>
            <person name="Quarterman J."/>
            <person name="Slininger P."/>
            <person name="Dien B."/>
            <person name="Trinh C.T."/>
        </authorList>
    </citation>
    <scope>NUCLEOTIDE SEQUENCE [LARGE SCALE GENOMIC DNA]</scope>
    <source>
        <strain evidence="2 3">YB392</strain>
    </source>
</reference>
<sequence>MASYRATETSYLNFLSADLIAINDKFAVEFLQDAAGTHHLQYSFYQGDEAVNPKSEFVVRQGFQYEPIEDRTFGVVDILCRVIFQQLTPPLPLGLQSRKLTERASATDSASATESASATKSATATNTGSASTTESRSTTESVYHGERLPRRASTTESLTATDSDTNVASPTETFWCLLRCYFRNADPFTAVGTGDISSSTTLMIVTFSTNGSGGGEGSEDGSEGGSGGGSNNGPGDYGSNGSNGSNGGSGNYLYMRKNRRTACLIREP</sequence>
<evidence type="ECO:0000313" key="2">
    <source>
        <dbReference type="EMBL" id="RDW24409.1"/>
    </source>
</evidence>
<dbReference type="Proteomes" id="UP000256601">
    <property type="component" value="Unassembled WGS sequence"/>
</dbReference>
<feature type="compositionally biased region" description="Low complexity" evidence="1">
    <location>
        <begin position="105"/>
        <end position="141"/>
    </location>
</feature>
<gene>
    <name evidence="2" type="ORF">B0I71DRAFT_142056</name>
</gene>
<feature type="region of interest" description="Disordered" evidence="1">
    <location>
        <begin position="105"/>
        <end position="167"/>
    </location>
</feature>
<proteinExistence type="predicted"/>
<organism evidence="2 3">
    <name type="scientific">Yarrowia lipolytica</name>
    <name type="common">Candida lipolytica</name>
    <dbReference type="NCBI Taxonomy" id="4952"/>
    <lineage>
        <taxon>Eukaryota</taxon>
        <taxon>Fungi</taxon>
        <taxon>Dikarya</taxon>
        <taxon>Ascomycota</taxon>
        <taxon>Saccharomycotina</taxon>
        <taxon>Dipodascomycetes</taxon>
        <taxon>Dipodascales</taxon>
        <taxon>Dipodascales incertae sedis</taxon>
        <taxon>Yarrowia</taxon>
    </lineage>
</organism>
<protein>
    <submittedName>
        <fullName evidence="2">Uncharacterized protein</fullName>
    </submittedName>
</protein>
<dbReference type="EMBL" id="KZ859036">
    <property type="protein sequence ID" value="RDW24409.1"/>
    <property type="molecule type" value="Genomic_DNA"/>
</dbReference>